<reference evidence="2" key="1">
    <citation type="journal article" date="2019" name="Plant Biotechnol. J.">
        <title>Genome sequencing of the Australian wild diploid species Gossypium australe highlights disease resistance and delayed gland morphogenesis.</title>
        <authorList>
            <person name="Cai Y."/>
            <person name="Cai X."/>
            <person name="Wang Q."/>
            <person name="Wang P."/>
            <person name="Zhang Y."/>
            <person name="Cai C."/>
            <person name="Xu Y."/>
            <person name="Wang K."/>
            <person name="Zhou Z."/>
            <person name="Wang C."/>
            <person name="Geng S."/>
            <person name="Li B."/>
            <person name="Dong Q."/>
            <person name="Hou Y."/>
            <person name="Wang H."/>
            <person name="Ai P."/>
            <person name="Liu Z."/>
            <person name="Yi F."/>
            <person name="Sun M."/>
            <person name="An G."/>
            <person name="Cheng J."/>
            <person name="Zhang Y."/>
            <person name="Shi Q."/>
            <person name="Xie Y."/>
            <person name="Shi X."/>
            <person name="Chang Y."/>
            <person name="Huang F."/>
            <person name="Chen Y."/>
            <person name="Hong S."/>
            <person name="Mi L."/>
            <person name="Sun Q."/>
            <person name="Zhang L."/>
            <person name="Zhou B."/>
            <person name="Peng R."/>
            <person name="Zhang X."/>
            <person name="Liu F."/>
        </authorList>
    </citation>
    <scope>NUCLEOTIDE SEQUENCE [LARGE SCALE GENOMIC DNA]</scope>
    <source>
        <strain evidence="2">cv. PA1801</strain>
    </source>
</reference>
<evidence type="ECO:0000313" key="1">
    <source>
        <dbReference type="EMBL" id="KAA3468131.1"/>
    </source>
</evidence>
<gene>
    <name evidence="1" type="ORF">EPI10_003083</name>
</gene>
<sequence>MTDLIAMFATLRLVDDEGLLVELQSLDVSLLSRIKQVEDGKTKDFGFNVDGILCFRGRYCMMNDKGLRQPILRELHSNPYLIHPRGNKMYCDLRELYWFLIWKIAISVANVTFKIQL</sequence>
<proteinExistence type="predicted"/>
<protein>
    <submittedName>
        <fullName evidence="1">Zinc finger and BTB domain-containing protein 11-like</fullName>
    </submittedName>
</protein>
<name>A0A5B6VGD0_9ROSI</name>
<comment type="caution">
    <text evidence="1">The sequence shown here is derived from an EMBL/GenBank/DDBJ whole genome shotgun (WGS) entry which is preliminary data.</text>
</comment>
<dbReference type="EMBL" id="SMMG02000007">
    <property type="protein sequence ID" value="KAA3468131.1"/>
    <property type="molecule type" value="Genomic_DNA"/>
</dbReference>
<dbReference type="OrthoDB" id="1736806at2759"/>
<dbReference type="AlphaFoldDB" id="A0A5B6VGD0"/>
<keyword evidence="2" id="KW-1185">Reference proteome</keyword>
<accession>A0A5B6VGD0</accession>
<evidence type="ECO:0000313" key="2">
    <source>
        <dbReference type="Proteomes" id="UP000325315"/>
    </source>
</evidence>
<organism evidence="1 2">
    <name type="scientific">Gossypium australe</name>
    <dbReference type="NCBI Taxonomy" id="47621"/>
    <lineage>
        <taxon>Eukaryota</taxon>
        <taxon>Viridiplantae</taxon>
        <taxon>Streptophyta</taxon>
        <taxon>Embryophyta</taxon>
        <taxon>Tracheophyta</taxon>
        <taxon>Spermatophyta</taxon>
        <taxon>Magnoliopsida</taxon>
        <taxon>eudicotyledons</taxon>
        <taxon>Gunneridae</taxon>
        <taxon>Pentapetalae</taxon>
        <taxon>rosids</taxon>
        <taxon>malvids</taxon>
        <taxon>Malvales</taxon>
        <taxon>Malvaceae</taxon>
        <taxon>Malvoideae</taxon>
        <taxon>Gossypium</taxon>
    </lineage>
</organism>
<dbReference type="Proteomes" id="UP000325315">
    <property type="component" value="Unassembled WGS sequence"/>
</dbReference>